<dbReference type="EMBL" id="KJ019040">
    <property type="protein sequence ID" value="AIX17426.1"/>
    <property type="molecule type" value="Genomic_DNA"/>
</dbReference>
<proteinExistence type="predicted"/>
<dbReference type="InterPro" id="IPR011767">
    <property type="entry name" value="GLR_AS"/>
</dbReference>
<accession>A0A0E3HMB4</accession>
<keyword evidence="7" id="KW-1185">Reference proteome</keyword>
<dbReference type="RefSeq" id="YP_009140774.1">
    <property type="nucleotide sequence ID" value="NC_027130.1"/>
</dbReference>
<evidence type="ECO:0000313" key="4">
    <source>
        <dbReference type="EMBL" id="AIX17426.1"/>
    </source>
</evidence>
<dbReference type="OrthoDB" id="25064at10239"/>
<protein>
    <submittedName>
        <fullName evidence="5">Glutaredoxin</fullName>
    </submittedName>
</protein>
<evidence type="ECO:0000256" key="1">
    <source>
        <dbReference type="ARBA" id="ARBA00023157"/>
    </source>
</evidence>
<name>A0A0E3HMB4_9CAUD</name>
<dbReference type="InterPro" id="IPR002109">
    <property type="entry name" value="Glutaredoxin"/>
</dbReference>
<evidence type="ECO:0000313" key="6">
    <source>
        <dbReference type="Proteomes" id="UP000185326"/>
    </source>
</evidence>
<dbReference type="Pfam" id="PF00462">
    <property type="entry name" value="Glutaredoxin"/>
    <property type="match status" value="1"/>
</dbReference>
<dbReference type="Proteomes" id="UP000185335">
    <property type="component" value="Segment"/>
</dbReference>
<evidence type="ECO:0000259" key="3">
    <source>
        <dbReference type="Pfam" id="PF00462"/>
    </source>
</evidence>
<dbReference type="KEGG" id="vg:24405350"/>
<evidence type="ECO:0000313" key="7">
    <source>
        <dbReference type="Proteomes" id="UP000185335"/>
    </source>
</evidence>
<sequence>MNFKIYSRTGCPYCTKVKQVLQGKNLSFTEMQLNRDFTRQDFYSQFGAGSTFPQVLLDSQRLGGCTETVKYLRENNLI</sequence>
<dbReference type="PROSITE" id="PS00195">
    <property type="entry name" value="GLUTAREDOXIN_1"/>
    <property type="match status" value="1"/>
</dbReference>
<evidence type="ECO:0000256" key="2">
    <source>
        <dbReference type="ARBA" id="ARBA00023284"/>
    </source>
</evidence>
<evidence type="ECO:0000313" key="5">
    <source>
        <dbReference type="EMBL" id="AIX34187.1"/>
    </source>
</evidence>
<gene>
    <name evidence="4" type="ORF">Syn7803C61_204</name>
    <name evidence="5" type="ORF">Syn7803US56_206</name>
</gene>
<organism evidence="5 6">
    <name type="scientific">Synechococcus phage ACG-2014b</name>
    <dbReference type="NCBI Taxonomy" id="1493508"/>
    <lineage>
        <taxon>Viruses</taxon>
        <taxon>Duplodnaviria</taxon>
        <taxon>Heunggongvirae</taxon>
        <taxon>Uroviricota</taxon>
        <taxon>Caudoviricetes</taxon>
        <taxon>Pantevenvirales</taxon>
        <taxon>Kyanoviridae</taxon>
        <taxon>Nereusvirus</taxon>
        <taxon>Nereusvirus tusconc4</taxon>
    </lineage>
</organism>
<keyword evidence="1" id="KW-1015">Disulfide bond</keyword>
<dbReference type="InterPro" id="IPR014025">
    <property type="entry name" value="Glutaredoxin_subgr"/>
</dbReference>
<dbReference type="PRINTS" id="PR00160">
    <property type="entry name" value="GLUTAREDOXIN"/>
</dbReference>
<dbReference type="EMBL" id="KJ019110">
    <property type="protein sequence ID" value="AIX34187.1"/>
    <property type="molecule type" value="Genomic_DNA"/>
</dbReference>
<dbReference type="Gene3D" id="3.40.30.10">
    <property type="entry name" value="Glutaredoxin"/>
    <property type="match status" value="1"/>
</dbReference>
<dbReference type="SUPFAM" id="SSF52833">
    <property type="entry name" value="Thioredoxin-like"/>
    <property type="match status" value="1"/>
</dbReference>
<keyword evidence="2" id="KW-0676">Redox-active center</keyword>
<dbReference type="PROSITE" id="PS51354">
    <property type="entry name" value="GLUTAREDOXIN_2"/>
    <property type="match status" value="1"/>
</dbReference>
<dbReference type="InterPro" id="IPR036249">
    <property type="entry name" value="Thioredoxin-like_sf"/>
</dbReference>
<reference evidence="6 7" key="1">
    <citation type="submission" date="2013-12" db="EMBL/GenBank/DDBJ databases">
        <title>Ecological redundancy of diverse viral populations within a natural community.</title>
        <authorList>
            <person name="Gregory A.C."/>
            <person name="LaButti K."/>
            <person name="Copeland A."/>
            <person name="Woyke T."/>
            <person name="Sullivan M.B."/>
        </authorList>
    </citation>
    <scope>NUCLEOTIDE SEQUENCE [LARGE SCALE GENOMIC DNA]</scope>
    <source>
        <strain evidence="4">Syn7803C61</strain>
        <strain evidence="5">Syn7803US56</strain>
    </source>
</reference>
<feature type="domain" description="Glutaredoxin" evidence="3">
    <location>
        <begin position="4"/>
        <end position="60"/>
    </location>
</feature>
<dbReference type="Proteomes" id="UP000185326">
    <property type="component" value="Segment"/>
</dbReference>